<evidence type="ECO:0000313" key="2">
    <source>
        <dbReference type="EMBL" id="BAY56437.1"/>
    </source>
</evidence>
<evidence type="ECO:0000259" key="1">
    <source>
        <dbReference type="Pfam" id="PF05099"/>
    </source>
</evidence>
<dbReference type="InterPro" id="IPR007791">
    <property type="entry name" value="DjlA_N"/>
</dbReference>
<proteinExistence type="predicted"/>
<reference evidence="2 3" key="1">
    <citation type="submission" date="2017-06" db="EMBL/GenBank/DDBJ databases">
        <title>Genome sequencing of cyanobaciteial culture collection at National Institute for Environmental Studies (NIES).</title>
        <authorList>
            <person name="Hirose Y."/>
            <person name="Shimura Y."/>
            <person name="Fujisawa T."/>
            <person name="Nakamura Y."/>
            <person name="Kawachi M."/>
        </authorList>
    </citation>
    <scope>NUCLEOTIDE SEQUENCE [LARGE SCALE GENOMIC DNA]</scope>
    <source>
        <strain evidence="2 3">NIES-2135</strain>
    </source>
</reference>
<dbReference type="CDD" id="cd07177">
    <property type="entry name" value="terB_like"/>
    <property type="match status" value="1"/>
</dbReference>
<accession>A0A1Z4JIR2</accession>
<dbReference type="InterPro" id="IPR029024">
    <property type="entry name" value="TerB-like"/>
</dbReference>
<evidence type="ECO:0000313" key="3">
    <source>
        <dbReference type="Proteomes" id="UP000217895"/>
    </source>
</evidence>
<sequence length="138" mass="15941">MKNDVKDLVKILIGVAWLDGKIQPEERTYLQRIAIEKGVAKDPEIQPILHELRAVRSEECYQWIQDYLGEHPTSEECHHLIEAISEIIYTDGMIDSEEAKLLTRLQILESEPVPTLQTKVVSALRKLYQHGLQKIEKL</sequence>
<dbReference type="EMBL" id="AP018203">
    <property type="protein sequence ID" value="BAY56437.1"/>
    <property type="molecule type" value="Genomic_DNA"/>
</dbReference>
<keyword evidence="3" id="KW-1185">Reference proteome</keyword>
<gene>
    <name evidence="2" type="ORF">NIES2135_32700</name>
</gene>
<dbReference type="SUPFAM" id="SSF158682">
    <property type="entry name" value="TerB-like"/>
    <property type="match status" value="1"/>
</dbReference>
<dbReference type="Gene3D" id="1.10.3680.10">
    <property type="entry name" value="TerB-like"/>
    <property type="match status" value="1"/>
</dbReference>
<protein>
    <recommendedName>
        <fullName evidence="1">Co-chaperone DjlA N-terminal domain-containing protein</fullName>
    </recommendedName>
</protein>
<organism evidence="2 3">
    <name type="scientific">Leptolyngbya boryana NIES-2135</name>
    <dbReference type="NCBI Taxonomy" id="1973484"/>
    <lineage>
        <taxon>Bacteria</taxon>
        <taxon>Bacillati</taxon>
        <taxon>Cyanobacteriota</taxon>
        <taxon>Cyanophyceae</taxon>
        <taxon>Leptolyngbyales</taxon>
        <taxon>Leptolyngbyaceae</taxon>
        <taxon>Leptolyngbya group</taxon>
        <taxon>Leptolyngbya</taxon>
    </lineage>
</organism>
<name>A0A1Z4JIR2_LEPBY</name>
<dbReference type="Proteomes" id="UP000217895">
    <property type="component" value="Chromosome"/>
</dbReference>
<dbReference type="Pfam" id="PF05099">
    <property type="entry name" value="TerB"/>
    <property type="match status" value="1"/>
</dbReference>
<feature type="domain" description="Co-chaperone DjlA N-terminal" evidence="1">
    <location>
        <begin position="10"/>
        <end position="105"/>
    </location>
</feature>
<dbReference type="AlphaFoldDB" id="A0A1Z4JIR2"/>